<sequence length="95" mass="10674">MVGDEKEQINKNSNWAYRLLPANFKTSGSEEEASCVGEVTESNFRPSGIAVSYCFFALFELQQTFKCVSFRIPPQRDHLPLRSKGLLGKVVCNRG</sequence>
<comment type="caution">
    <text evidence="1">The sequence shown here is derived from an EMBL/GenBank/DDBJ whole genome shotgun (WGS) entry which is preliminary data.</text>
</comment>
<protein>
    <submittedName>
        <fullName evidence="1">Uncharacterized protein</fullName>
    </submittedName>
</protein>
<accession>A0A8X6WTJ2</accession>
<dbReference type="AlphaFoldDB" id="A0A8X6WTJ2"/>
<reference evidence="1" key="1">
    <citation type="submission" date="2020-08" db="EMBL/GenBank/DDBJ databases">
        <title>Multicomponent nature underlies the extraordinary mechanical properties of spider dragline silk.</title>
        <authorList>
            <person name="Kono N."/>
            <person name="Nakamura H."/>
            <person name="Mori M."/>
            <person name="Yoshida Y."/>
            <person name="Ohtoshi R."/>
            <person name="Malay A.D."/>
            <person name="Moran D.A.P."/>
            <person name="Tomita M."/>
            <person name="Numata K."/>
            <person name="Arakawa K."/>
        </authorList>
    </citation>
    <scope>NUCLEOTIDE SEQUENCE</scope>
</reference>
<keyword evidence="2" id="KW-1185">Reference proteome</keyword>
<evidence type="ECO:0000313" key="1">
    <source>
        <dbReference type="EMBL" id="GFY39536.1"/>
    </source>
</evidence>
<gene>
    <name evidence="1" type="ORF">TNIN_103671</name>
</gene>
<dbReference type="Proteomes" id="UP000886998">
    <property type="component" value="Unassembled WGS sequence"/>
</dbReference>
<proteinExistence type="predicted"/>
<organism evidence="1 2">
    <name type="scientific">Trichonephila inaurata madagascariensis</name>
    <dbReference type="NCBI Taxonomy" id="2747483"/>
    <lineage>
        <taxon>Eukaryota</taxon>
        <taxon>Metazoa</taxon>
        <taxon>Ecdysozoa</taxon>
        <taxon>Arthropoda</taxon>
        <taxon>Chelicerata</taxon>
        <taxon>Arachnida</taxon>
        <taxon>Araneae</taxon>
        <taxon>Araneomorphae</taxon>
        <taxon>Entelegynae</taxon>
        <taxon>Araneoidea</taxon>
        <taxon>Nephilidae</taxon>
        <taxon>Trichonephila</taxon>
        <taxon>Trichonephila inaurata</taxon>
    </lineage>
</organism>
<evidence type="ECO:0000313" key="2">
    <source>
        <dbReference type="Proteomes" id="UP000886998"/>
    </source>
</evidence>
<dbReference type="EMBL" id="BMAV01001427">
    <property type="protein sequence ID" value="GFY39536.1"/>
    <property type="molecule type" value="Genomic_DNA"/>
</dbReference>
<name>A0A8X6WTJ2_9ARAC</name>